<feature type="region of interest" description="Disordered" evidence="3">
    <location>
        <begin position="356"/>
        <end position="383"/>
    </location>
</feature>
<comment type="caution">
    <text evidence="6">The sequence shown here is derived from an EMBL/GenBank/DDBJ whole genome shotgun (WGS) entry which is preliminary data.</text>
</comment>
<dbReference type="EMBL" id="JAWCUI010000013">
    <property type="protein sequence ID" value="KAL1899072.1"/>
    <property type="molecule type" value="Genomic_DNA"/>
</dbReference>
<evidence type="ECO:0000256" key="3">
    <source>
        <dbReference type="SAM" id="MobiDB-lite"/>
    </source>
</evidence>
<dbReference type="InterPro" id="IPR011333">
    <property type="entry name" value="SKP1/BTB/POZ_sf"/>
</dbReference>
<evidence type="ECO:0000313" key="6">
    <source>
        <dbReference type="EMBL" id="KAL1899072.1"/>
    </source>
</evidence>
<evidence type="ECO:0000259" key="5">
    <source>
        <dbReference type="PROSITE" id="PS50097"/>
    </source>
</evidence>
<feature type="region of interest" description="Disordered" evidence="3">
    <location>
        <begin position="1"/>
        <end position="44"/>
    </location>
</feature>
<dbReference type="SUPFAM" id="SSF54695">
    <property type="entry name" value="POZ domain"/>
    <property type="match status" value="1"/>
</dbReference>
<evidence type="ECO:0000256" key="1">
    <source>
        <dbReference type="ARBA" id="ARBA00023117"/>
    </source>
</evidence>
<dbReference type="PROSITE" id="PS50014">
    <property type="entry name" value="BROMODOMAIN_2"/>
    <property type="match status" value="1"/>
</dbReference>
<protein>
    <recommendedName>
        <fullName evidence="8">Transcription regulator</fullName>
    </recommendedName>
</protein>
<dbReference type="InterPro" id="IPR050935">
    <property type="entry name" value="Bromo_chromatin_reader"/>
</dbReference>
<dbReference type="Gene3D" id="3.30.710.10">
    <property type="entry name" value="Potassium Channel Kv1.1, Chain A"/>
    <property type="match status" value="1"/>
</dbReference>
<dbReference type="Pfam" id="PF00439">
    <property type="entry name" value="Bromodomain"/>
    <property type="match status" value="1"/>
</dbReference>
<reference evidence="6 7" key="1">
    <citation type="journal article" date="2024" name="IMA Fungus">
        <title>IMA Genome - F19 : A genome assembly and annotation guide to empower mycologists, including annotated draft genome sequences of Ceratocystis pirilliformis, Diaporthe australafricana, Fusarium ophioides, Paecilomyces lecythidis, and Sporothrix stenoceras.</title>
        <authorList>
            <person name="Aylward J."/>
            <person name="Wilson A.M."/>
            <person name="Visagie C.M."/>
            <person name="Spraker J."/>
            <person name="Barnes I."/>
            <person name="Buitendag C."/>
            <person name="Ceriani C."/>
            <person name="Del Mar Angel L."/>
            <person name="du Plessis D."/>
            <person name="Fuchs T."/>
            <person name="Gasser K."/>
            <person name="Kramer D."/>
            <person name="Li W."/>
            <person name="Munsamy K."/>
            <person name="Piso A."/>
            <person name="Price J.L."/>
            <person name="Sonnekus B."/>
            <person name="Thomas C."/>
            <person name="van der Nest A."/>
            <person name="van Dijk A."/>
            <person name="van Heerden A."/>
            <person name="van Vuuren N."/>
            <person name="Yilmaz N."/>
            <person name="Duong T.A."/>
            <person name="van der Merwe N.A."/>
            <person name="Wingfield M.J."/>
            <person name="Wingfield B.D."/>
        </authorList>
    </citation>
    <scope>NUCLEOTIDE SEQUENCE [LARGE SCALE GENOMIC DNA]</scope>
    <source>
        <strain evidence="6 7">CMW 5346</strain>
    </source>
</reference>
<keyword evidence="7" id="KW-1185">Reference proteome</keyword>
<keyword evidence="1 2" id="KW-0103">Bromodomain</keyword>
<dbReference type="InterPro" id="IPR001487">
    <property type="entry name" value="Bromodomain"/>
</dbReference>
<dbReference type="InterPro" id="IPR000210">
    <property type="entry name" value="BTB/POZ_dom"/>
</dbReference>
<evidence type="ECO:0000259" key="4">
    <source>
        <dbReference type="PROSITE" id="PS50014"/>
    </source>
</evidence>
<gene>
    <name evidence="6" type="ORF">Sste5346_002994</name>
</gene>
<evidence type="ECO:0000256" key="2">
    <source>
        <dbReference type="PROSITE-ProRule" id="PRU00035"/>
    </source>
</evidence>
<evidence type="ECO:0008006" key="8">
    <source>
        <dbReference type="Google" id="ProtNLM"/>
    </source>
</evidence>
<dbReference type="CDD" id="cd18186">
    <property type="entry name" value="BTB_POZ_ZBTB_KLHL-like"/>
    <property type="match status" value="1"/>
</dbReference>
<dbReference type="InterPro" id="IPR036427">
    <property type="entry name" value="Bromodomain-like_sf"/>
</dbReference>
<dbReference type="Gene3D" id="1.20.920.10">
    <property type="entry name" value="Bromodomain-like"/>
    <property type="match status" value="1"/>
</dbReference>
<evidence type="ECO:0000313" key="7">
    <source>
        <dbReference type="Proteomes" id="UP001583186"/>
    </source>
</evidence>
<dbReference type="SUPFAM" id="SSF47370">
    <property type="entry name" value="Bromodomain"/>
    <property type="match status" value="1"/>
</dbReference>
<proteinExistence type="predicted"/>
<dbReference type="PANTHER" id="PTHR22880">
    <property type="entry name" value="FALZ-RELATED BROMODOMAIN-CONTAINING PROTEINS"/>
    <property type="match status" value="1"/>
</dbReference>
<feature type="region of interest" description="Disordered" evidence="3">
    <location>
        <begin position="418"/>
        <end position="443"/>
    </location>
</feature>
<dbReference type="SMART" id="SM00225">
    <property type="entry name" value="BTB"/>
    <property type="match status" value="1"/>
</dbReference>
<dbReference type="SMART" id="SM00297">
    <property type="entry name" value="BROMO"/>
    <property type="match status" value="1"/>
</dbReference>
<feature type="domain" description="Bromo" evidence="4">
    <location>
        <begin position="487"/>
        <end position="552"/>
    </location>
</feature>
<organism evidence="6 7">
    <name type="scientific">Sporothrix stenoceras</name>
    <dbReference type="NCBI Taxonomy" id="5173"/>
    <lineage>
        <taxon>Eukaryota</taxon>
        <taxon>Fungi</taxon>
        <taxon>Dikarya</taxon>
        <taxon>Ascomycota</taxon>
        <taxon>Pezizomycotina</taxon>
        <taxon>Sordariomycetes</taxon>
        <taxon>Sordariomycetidae</taxon>
        <taxon>Ophiostomatales</taxon>
        <taxon>Ophiostomataceae</taxon>
        <taxon>Sporothrix</taxon>
    </lineage>
</organism>
<name>A0ABR3ZFV6_9PEZI</name>
<sequence>MDISVVSDGAAAAPESSATPNAHPAPNNDNNAVLDGAAATDNTPTVSNATTAIAEDTVMTTVESEPVAEVIEAKDVPKPAAAPVEASAAPSWAALSKSFSWLKPHPTFLIIFVGGSATPFAIQKDFLCAKSRFFYDYFYGASKPVGITTGANTNATGNENGDNSSNKETEHVVHLNDVSVEAFSYAQNFLYTGNVLPDTSSGSSSNNGAGGKEDPSIPSYDLLVSIWKLGDTLGIDGLCERALEAMAENRRLTQSIPDTNTLVQVWKDTPEGSSIRKLLLSWAAEYLRSSEGSRTEFAKALPQELLSELVVAMSSSYTDFWGLPSDPNGDDNVSSGAADTRSVDADIVGGKHYLEDDYDYGTQDGVEPSTNGTGSIHYRGSPPAPVAKRARYFDSYPAEPSTPALPASASAAAASPASALVGSTDRKPGRTALPSNSTSAPQRMLPKKRYSNVDMGNFTAEQKLEFCEDLVSRMMTGPGFWTRLVGPFKEPVDPVSENIPDYFDKVKRPMDLGTIKQNLKDRKYKAPEEFLADMRQIFANVYMYWNKGDTIWTTCERLEKSFEDKYSHMNKWLSKREDEVLM</sequence>
<dbReference type="PANTHER" id="PTHR22880:SF225">
    <property type="entry name" value="BROMODOMAIN-CONTAINING PROTEIN BET-1-RELATED"/>
    <property type="match status" value="1"/>
</dbReference>
<feature type="compositionally biased region" description="Low complexity" evidence="3">
    <location>
        <begin position="20"/>
        <end position="32"/>
    </location>
</feature>
<dbReference type="PRINTS" id="PR00503">
    <property type="entry name" value="BROMODOMAIN"/>
</dbReference>
<feature type="domain" description="BTB" evidence="5">
    <location>
        <begin position="107"/>
        <end position="199"/>
    </location>
</feature>
<dbReference type="PROSITE" id="PS50097">
    <property type="entry name" value="BTB"/>
    <property type="match status" value="1"/>
</dbReference>
<accession>A0ABR3ZFV6</accession>
<dbReference type="Proteomes" id="UP001583186">
    <property type="component" value="Unassembled WGS sequence"/>
</dbReference>